<comment type="caution">
    <text evidence="1">The sequence shown here is derived from an EMBL/GenBank/DDBJ whole genome shotgun (WGS) entry which is preliminary data.</text>
</comment>
<evidence type="ECO:0000313" key="2">
    <source>
        <dbReference type="Proteomes" id="UP001497525"/>
    </source>
</evidence>
<accession>A0AAV2TMR9</accession>
<dbReference type="InterPro" id="IPR011029">
    <property type="entry name" value="DEATH-like_dom_sf"/>
</dbReference>
<gene>
    <name evidence="1" type="ORF">CDAUBV1_LOCUS12769</name>
</gene>
<dbReference type="AlphaFoldDB" id="A0AAV2TMR9"/>
<reference evidence="1" key="1">
    <citation type="submission" date="2024-06" db="EMBL/GenBank/DDBJ databases">
        <authorList>
            <person name="Liu X."/>
            <person name="Lenzi L."/>
            <person name="Haldenby T S."/>
            <person name="Uol C."/>
        </authorList>
    </citation>
    <scope>NUCLEOTIDE SEQUENCE</scope>
</reference>
<dbReference type="Proteomes" id="UP001497525">
    <property type="component" value="Unassembled WGS sequence"/>
</dbReference>
<proteinExistence type="predicted"/>
<name>A0AAV2TMR9_CALDB</name>
<dbReference type="EMBL" id="CAXLJL010000478">
    <property type="protein sequence ID" value="CAL5138156.1"/>
    <property type="molecule type" value="Genomic_DNA"/>
</dbReference>
<organism evidence="1 2">
    <name type="scientific">Calicophoron daubneyi</name>
    <name type="common">Rumen fluke</name>
    <name type="synonym">Paramphistomum daubneyi</name>
    <dbReference type="NCBI Taxonomy" id="300641"/>
    <lineage>
        <taxon>Eukaryota</taxon>
        <taxon>Metazoa</taxon>
        <taxon>Spiralia</taxon>
        <taxon>Lophotrochozoa</taxon>
        <taxon>Platyhelminthes</taxon>
        <taxon>Trematoda</taxon>
        <taxon>Digenea</taxon>
        <taxon>Plagiorchiida</taxon>
        <taxon>Pronocephalata</taxon>
        <taxon>Paramphistomoidea</taxon>
        <taxon>Paramphistomidae</taxon>
        <taxon>Calicophoron</taxon>
    </lineage>
</organism>
<sequence length="138" mass="15886">MVRVKPTEDPSERKERTDYSRYLTDQRLFEVASAVRERWEDLFRQGLTVSGTSEKEAFDGAACLPSEQIHICRALAPKEGLIQCYHALARWRWFCVYHQCPEKIALDALVRAVNNLGIVELKQKLQVLSQMSASLEFV</sequence>
<evidence type="ECO:0000313" key="1">
    <source>
        <dbReference type="EMBL" id="CAL5138156.1"/>
    </source>
</evidence>
<protein>
    <submittedName>
        <fullName evidence="1">Uncharacterized protein</fullName>
    </submittedName>
</protein>
<dbReference type="Gene3D" id="1.10.533.10">
    <property type="entry name" value="Death Domain, Fas"/>
    <property type="match status" value="1"/>
</dbReference>